<evidence type="ECO:0000256" key="7">
    <source>
        <dbReference type="ARBA" id="ARBA00023136"/>
    </source>
</evidence>
<dbReference type="RefSeq" id="WP_100288871.1">
    <property type="nucleotide sequence ID" value="NZ_PHHA01000017.1"/>
</dbReference>
<evidence type="ECO:0000256" key="2">
    <source>
        <dbReference type="ARBA" id="ARBA00022448"/>
    </source>
</evidence>
<feature type="domain" description="Major facilitator superfamily associated" evidence="9">
    <location>
        <begin position="8"/>
        <end position="361"/>
    </location>
</feature>
<feature type="transmembrane region" description="Helical" evidence="8">
    <location>
        <begin position="330"/>
        <end position="352"/>
    </location>
</feature>
<feature type="transmembrane region" description="Helical" evidence="8">
    <location>
        <begin position="72"/>
        <end position="90"/>
    </location>
</feature>
<feature type="transmembrane region" description="Helical" evidence="8">
    <location>
        <begin position="270"/>
        <end position="286"/>
    </location>
</feature>
<feature type="transmembrane region" description="Helical" evidence="8">
    <location>
        <begin position="358"/>
        <end position="374"/>
    </location>
</feature>
<dbReference type="GO" id="GO:0030395">
    <property type="term" value="F:lactose binding"/>
    <property type="evidence" value="ECO:0007669"/>
    <property type="project" value="TreeGrafter"/>
</dbReference>
<evidence type="ECO:0000256" key="5">
    <source>
        <dbReference type="ARBA" id="ARBA00022692"/>
    </source>
</evidence>
<evidence type="ECO:0000313" key="10">
    <source>
        <dbReference type="EMBL" id="PJG85243.1"/>
    </source>
</evidence>
<evidence type="ECO:0000313" key="11">
    <source>
        <dbReference type="Proteomes" id="UP000229329"/>
    </source>
</evidence>
<gene>
    <name evidence="10" type="ORF">CVP05_07040</name>
</gene>
<reference evidence="10 11" key="1">
    <citation type="submission" date="2017-11" db="EMBL/GenBank/DDBJ databases">
        <title>Reclassification of Bisgaard taxon 7 as Conservatibacter flavescens gen. nov., sp. nov.</title>
        <authorList>
            <person name="Christensen H."/>
        </authorList>
    </citation>
    <scope>NUCLEOTIDE SEQUENCE [LARGE SCALE GENOMIC DNA]</scope>
    <source>
        <strain evidence="10 11">7_4</strain>
    </source>
</reference>
<keyword evidence="5 8" id="KW-0812">Transmembrane</keyword>
<evidence type="ECO:0000259" key="9">
    <source>
        <dbReference type="Pfam" id="PF12832"/>
    </source>
</evidence>
<dbReference type="InterPro" id="IPR026032">
    <property type="entry name" value="HcaT-like"/>
</dbReference>
<dbReference type="AlphaFoldDB" id="A0A2M8S269"/>
<sequence length="386" mass="43124">MKTSAFQWMAFSFFGYYCAYAVFVPFFPAWLKSHAYTEETIGLIIASSYLFRFIGGLLFSSLIHRASHLLNALRYLAWGGMVLVIIMGLVVENIWLLFLALAIFSMLNAAGMPISDTLASTWQRQIHLDYGKTRLIGSMAFALSVTLFGYIIGWWGEDKTLWILTALYIAYALVQMRTPSPLPQDETESAVKNQVSFSQLLRNSNTLRLFIGVSLIQGSHAAYYTYSVIYWTSQGISLSTTSILWGLGVLAEILLFFFSSRLFKHWTVSHLLYFSAFAAVIRWLTLSAAESIMLIALTQLMHSLTYAMGHYAMVRYITTQPQSHMAKLQGLYNGLSSCAAIAILTALAGFIYPISASITFIAMAICAGLALLFIPRKVEAFFVKAI</sequence>
<comment type="caution">
    <text evidence="10">The sequence shown here is derived from an EMBL/GenBank/DDBJ whole genome shotgun (WGS) entry which is preliminary data.</text>
</comment>
<dbReference type="GO" id="GO:0005886">
    <property type="term" value="C:plasma membrane"/>
    <property type="evidence" value="ECO:0007669"/>
    <property type="project" value="UniProtKB-SubCell"/>
</dbReference>
<name>A0A2M8S269_9PAST</name>
<dbReference type="InterPro" id="IPR036259">
    <property type="entry name" value="MFS_trans_sf"/>
</dbReference>
<dbReference type="GO" id="GO:0015528">
    <property type="term" value="F:lactose:proton symporter activity"/>
    <property type="evidence" value="ECO:0007669"/>
    <property type="project" value="TreeGrafter"/>
</dbReference>
<dbReference type="PANTHER" id="PTHR23522">
    <property type="entry name" value="BLL5896 PROTEIN"/>
    <property type="match status" value="1"/>
</dbReference>
<dbReference type="PIRSF" id="PIRSF004925">
    <property type="entry name" value="HcaT"/>
    <property type="match status" value="1"/>
</dbReference>
<accession>A0A2M8S269</accession>
<keyword evidence="6 8" id="KW-1133">Transmembrane helix</keyword>
<feature type="transmembrane region" description="Helical" evidence="8">
    <location>
        <begin position="40"/>
        <end position="60"/>
    </location>
</feature>
<feature type="transmembrane region" description="Helical" evidence="8">
    <location>
        <begin position="292"/>
        <end position="309"/>
    </location>
</feature>
<protein>
    <submittedName>
        <fullName evidence="10">3-phenylpropionate MFS transporter</fullName>
    </submittedName>
</protein>
<proteinExistence type="predicted"/>
<comment type="subcellular location">
    <subcellularLocation>
        <location evidence="1">Cell inner membrane</location>
        <topology evidence="1">Multi-pass membrane protein</topology>
    </subcellularLocation>
</comment>
<dbReference type="NCBIfam" id="NF008346">
    <property type="entry name" value="PRK11128.1"/>
    <property type="match status" value="1"/>
</dbReference>
<dbReference type="Pfam" id="PF12832">
    <property type="entry name" value="MFS_1_like"/>
    <property type="match status" value="1"/>
</dbReference>
<dbReference type="InterPro" id="IPR024989">
    <property type="entry name" value="MFS_assoc_dom"/>
</dbReference>
<evidence type="ECO:0000256" key="8">
    <source>
        <dbReference type="SAM" id="Phobius"/>
    </source>
</evidence>
<feature type="transmembrane region" description="Helical" evidence="8">
    <location>
        <begin position="135"/>
        <end position="155"/>
    </location>
</feature>
<keyword evidence="7 8" id="KW-0472">Membrane</keyword>
<dbReference type="OrthoDB" id="9150135at2"/>
<evidence type="ECO:0000256" key="1">
    <source>
        <dbReference type="ARBA" id="ARBA00004429"/>
    </source>
</evidence>
<dbReference type="Proteomes" id="UP000229329">
    <property type="component" value="Unassembled WGS sequence"/>
</dbReference>
<dbReference type="SUPFAM" id="SSF103473">
    <property type="entry name" value="MFS general substrate transporter"/>
    <property type="match status" value="1"/>
</dbReference>
<dbReference type="EMBL" id="PHHA01000017">
    <property type="protein sequence ID" value="PJG85243.1"/>
    <property type="molecule type" value="Genomic_DNA"/>
</dbReference>
<keyword evidence="2" id="KW-0813">Transport</keyword>
<evidence type="ECO:0000256" key="6">
    <source>
        <dbReference type="ARBA" id="ARBA00022989"/>
    </source>
</evidence>
<organism evidence="10 11">
    <name type="scientific">Conservatibacter flavescens</name>
    <dbReference type="NCBI Taxonomy" id="28161"/>
    <lineage>
        <taxon>Bacteria</taxon>
        <taxon>Pseudomonadati</taxon>
        <taxon>Pseudomonadota</taxon>
        <taxon>Gammaproteobacteria</taxon>
        <taxon>Pasteurellales</taxon>
        <taxon>Pasteurellaceae</taxon>
        <taxon>Conservatibacter</taxon>
    </lineage>
</organism>
<dbReference type="NCBIfam" id="NF037955">
    <property type="entry name" value="mfs"/>
    <property type="match status" value="1"/>
</dbReference>
<feature type="transmembrane region" description="Helical" evidence="8">
    <location>
        <begin position="207"/>
        <end position="226"/>
    </location>
</feature>
<feature type="transmembrane region" description="Helical" evidence="8">
    <location>
        <begin position="238"/>
        <end position="258"/>
    </location>
</feature>
<keyword evidence="3" id="KW-1003">Cell membrane</keyword>
<evidence type="ECO:0000256" key="3">
    <source>
        <dbReference type="ARBA" id="ARBA00022475"/>
    </source>
</evidence>
<keyword evidence="11" id="KW-1185">Reference proteome</keyword>
<dbReference type="Gene3D" id="1.20.1250.20">
    <property type="entry name" value="MFS general substrate transporter like domains"/>
    <property type="match status" value="2"/>
</dbReference>
<dbReference type="PANTHER" id="PTHR23522:SF10">
    <property type="entry name" value="3-PHENYLPROPIONIC ACID TRANSPORTER-RELATED"/>
    <property type="match status" value="1"/>
</dbReference>
<evidence type="ECO:0000256" key="4">
    <source>
        <dbReference type="ARBA" id="ARBA00022519"/>
    </source>
</evidence>
<keyword evidence="4" id="KW-0997">Cell inner membrane</keyword>
<feature type="transmembrane region" description="Helical" evidence="8">
    <location>
        <begin position="7"/>
        <end position="28"/>
    </location>
</feature>